<dbReference type="RefSeq" id="WP_220204675.1">
    <property type="nucleotide sequence ID" value="NZ_BNJK01000001.1"/>
</dbReference>
<dbReference type="AlphaFoldDB" id="A0A8J3N1E9"/>
<feature type="transmembrane region" description="Helical" evidence="1">
    <location>
        <begin position="42"/>
        <end position="60"/>
    </location>
</feature>
<feature type="transmembrane region" description="Helical" evidence="1">
    <location>
        <begin position="94"/>
        <end position="112"/>
    </location>
</feature>
<sequence length="120" mass="13512">MSRSLDKLFKFWDKNARRYLVYAIFGFVLSLPLNGISASSLWGWITGGLLGLSVILVCRYEIPNKTMFAVGCSFMFGVLFNAVIAWLYGRLDKTAVDLLFSLMVSAAIMLWISKKSGKRQ</sequence>
<gene>
    <name evidence="2" type="ORF">KSF_039550</name>
</gene>
<proteinExistence type="predicted"/>
<name>A0A8J3N1E9_9CHLR</name>
<keyword evidence="1" id="KW-0472">Membrane</keyword>
<evidence type="ECO:0000313" key="3">
    <source>
        <dbReference type="Proteomes" id="UP000597444"/>
    </source>
</evidence>
<accession>A0A8J3N1E9</accession>
<feature type="transmembrane region" description="Helical" evidence="1">
    <location>
        <begin position="20"/>
        <end position="36"/>
    </location>
</feature>
<reference evidence="2" key="1">
    <citation type="submission" date="2020-10" db="EMBL/GenBank/DDBJ databases">
        <title>Taxonomic study of unclassified bacteria belonging to the class Ktedonobacteria.</title>
        <authorList>
            <person name="Yabe S."/>
            <person name="Wang C.M."/>
            <person name="Zheng Y."/>
            <person name="Sakai Y."/>
            <person name="Cavaletti L."/>
            <person name="Monciardini P."/>
            <person name="Donadio S."/>
        </authorList>
    </citation>
    <scope>NUCLEOTIDE SEQUENCE</scope>
    <source>
        <strain evidence="2">ID150040</strain>
    </source>
</reference>
<feature type="transmembrane region" description="Helical" evidence="1">
    <location>
        <begin position="67"/>
        <end position="88"/>
    </location>
</feature>
<organism evidence="2 3">
    <name type="scientific">Reticulibacter mediterranei</name>
    <dbReference type="NCBI Taxonomy" id="2778369"/>
    <lineage>
        <taxon>Bacteria</taxon>
        <taxon>Bacillati</taxon>
        <taxon>Chloroflexota</taxon>
        <taxon>Ktedonobacteria</taxon>
        <taxon>Ktedonobacterales</taxon>
        <taxon>Reticulibacteraceae</taxon>
        <taxon>Reticulibacter</taxon>
    </lineage>
</organism>
<protein>
    <submittedName>
        <fullName evidence="2">Uncharacterized protein</fullName>
    </submittedName>
</protein>
<keyword evidence="1" id="KW-1133">Transmembrane helix</keyword>
<evidence type="ECO:0000313" key="2">
    <source>
        <dbReference type="EMBL" id="GHO93907.1"/>
    </source>
</evidence>
<evidence type="ECO:0000256" key="1">
    <source>
        <dbReference type="SAM" id="Phobius"/>
    </source>
</evidence>
<comment type="caution">
    <text evidence="2">The sequence shown here is derived from an EMBL/GenBank/DDBJ whole genome shotgun (WGS) entry which is preliminary data.</text>
</comment>
<keyword evidence="3" id="KW-1185">Reference proteome</keyword>
<dbReference type="EMBL" id="BNJK01000001">
    <property type="protein sequence ID" value="GHO93907.1"/>
    <property type="molecule type" value="Genomic_DNA"/>
</dbReference>
<keyword evidence="1" id="KW-0812">Transmembrane</keyword>
<dbReference type="Proteomes" id="UP000597444">
    <property type="component" value="Unassembled WGS sequence"/>
</dbReference>